<dbReference type="AlphaFoldDB" id="A0A084QS94"/>
<keyword evidence="2" id="KW-1185">Reference proteome</keyword>
<name>A0A084QS94_STAC4</name>
<dbReference type="STRING" id="1283841.A0A084QS94"/>
<dbReference type="OrthoDB" id="5152359at2759"/>
<organism evidence="1 2">
    <name type="scientific">Stachybotrys chlorohalonatus (strain IBT 40285)</name>
    <dbReference type="NCBI Taxonomy" id="1283841"/>
    <lineage>
        <taxon>Eukaryota</taxon>
        <taxon>Fungi</taxon>
        <taxon>Dikarya</taxon>
        <taxon>Ascomycota</taxon>
        <taxon>Pezizomycotina</taxon>
        <taxon>Sordariomycetes</taxon>
        <taxon>Hypocreomycetidae</taxon>
        <taxon>Hypocreales</taxon>
        <taxon>Stachybotryaceae</taxon>
        <taxon>Stachybotrys</taxon>
    </lineage>
</organism>
<dbReference type="EMBL" id="KL660354">
    <property type="protein sequence ID" value="KFA66829.1"/>
    <property type="molecule type" value="Genomic_DNA"/>
</dbReference>
<evidence type="ECO:0008006" key="3">
    <source>
        <dbReference type="Google" id="ProtNLM"/>
    </source>
</evidence>
<dbReference type="InParanoid" id="A0A084QS94"/>
<reference evidence="1 2" key="1">
    <citation type="journal article" date="2014" name="BMC Genomics">
        <title>Comparative genome sequencing reveals chemotype-specific gene clusters in the toxigenic black mold Stachybotrys.</title>
        <authorList>
            <person name="Semeiks J."/>
            <person name="Borek D."/>
            <person name="Otwinowski Z."/>
            <person name="Grishin N.V."/>
        </authorList>
    </citation>
    <scope>NUCLEOTIDE SEQUENCE [LARGE SCALE GENOMIC DNA]</scope>
    <source>
        <strain evidence="1 2">IBT 40285</strain>
    </source>
</reference>
<dbReference type="HOGENOM" id="CLU_649199_0_0_1"/>
<evidence type="ECO:0000313" key="1">
    <source>
        <dbReference type="EMBL" id="KFA66829.1"/>
    </source>
</evidence>
<protein>
    <recommendedName>
        <fullName evidence="3">DUF4470 domain-containing protein</fullName>
    </recommendedName>
</protein>
<accession>A0A084QS94</accession>
<gene>
    <name evidence="1" type="ORF">S40285_06828</name>
</gene>
<evidence type="ECO:0000313" key="2">
    <source>
        <dbReference type="Proteomes" id="UP000028524"/>
    </source>
</evidence>
<dbReference type="Proteomes" id="UP000028524">
    <property type="component" value="Unassembled WGS sequence"/>
</dbReference>
<sequence>MLTPEFANILTHFYPVGNTPAICLTQGLPPESQATVLLLGCGDILRPWDLVEGQGSLEILFCGSTRKHGRSQAQIWCGESQEAKTKQSGPRHHNFGLRSIAPVFATDAMGELDELHEHFWHYGNTDVGAEAVSEVSNANPLFATADGSGTLHFCIQIRRLACTRRRCSSEHRRIGDYLMTSSMAIFRPWQCFSVYSRSSSGRTLAHFPPGTKLFSTLRPIWVPKITQARLFGAEFIDTHTRSLAEYLCGCSDRIWSDINRWRQVQRRDMEHVYISKNMPNLGGPFLVPGFTVEDIGDAGLPNPGAKTAVTAIVDAKSGRIASLNSRLDIQSDDLNFSVAIDAAEHLKLDLPAPVSGAKGKTRVARKSSYIEFIAPVDIDALRTSLKLMYPMFLNGRIPAVLNTPRLSLQTLPILDTSRREEMG</sequence>
<proteinExistence type="predicted"/>